<dbReference type="GO" id="GO:0016020">
    <property type="term" value="C:membrane"/>
    <property type="evidence" value="ECO:0007669"/>
    <property type="project" value="TreeGrafter"/>
</dbReference>
<dbReference type="SUPFAM" id="SSF50939">
    <property type="entry name" value="Sialidases"/>
    <property type="match status" value="1"/>
</dbReference>
<dbReference type="EC" id="3.2.1.18" evidence="3"/>
<dbReference type="InterPro" id="IPR036278">
    <property type="entry name" value="Sialidase_sf"/>
</dbReference>
<dbReference type="PANTHER" id="PTHR10628">
    <property type="entry name" value="SIALIDASE"/>
    <property type="match status" value="1"/>
</dbReference>
<dbReference type="GO" id="GO:0009313">
    <property type="term" value="P:oligosaccharide catabolic process"/>
    <property type="evidence" value="ECO:0007669"/>
    <property type="project" value="TreeGrafter"/>
</dbReference>
<dbReference type="EMBL" id="JANPWB010000012">
    <property type="protein sequence ID" value="KAJ1120398.1"/>
    <property type="molecule type" value="Genomic_DNA"/>
</dbReference>
<evidence type="ECO:0000259" key="10">
    <source>
        <dbReference type="Pfam" id="PF13088"/>
    </source>
</evidence>
<evidence type="ECO:0000256" key="8">
    <source>
        <dbReference type="ARBA" id="ARBA00023277"/>
    </source>
</evidence>
<keyword evidence="12" id="KW-1185">Reference proteome</keyword>
<keyword evidence="7" id="KW-0443">Lipid metabolism</keyword>
<comment type="similarity">
    <text evidence="2">Belongs to the glycosyl hydrolase 33 family.</text>
</comment>
<evidence type="ECO:0000256" key="9">
    <source>
        <dbReference type="ARBA" id="ARBA00023295"/>
    </source>
</evidence>
<dbReference type="InterPro" id="IPR026856">
    <property type="entry name" value="Sialidase_fam"/>
</dbReference>
<dbReference type="AlphaFoldDB" id="A0AAV7NWE6"/>
<keyword evidence="6" id="KW-0442">Lipid degradation</keyword>
<dbReference type="InterPro" id="IPR011040">
    <property type="entry name" value="Sialidase"/>
</dbReference>
<evidence type="ECO:0000256" key="5">
    <source>
        <dbReference type="ARBA" id="ARBA00022801"/>
    </source>
</evidence>
<keyword evidence="5" id="KW-0378">Hydrolase</keyword>
<sequence>MCFGILADSWAERCGSSGSSRGAEHSSPPCGPARALRHQPHAELSYIMDTSALPEKTILFHREPSGVAYRIPALLYIQPTRTILAFAEKRATTKDVDAKYLVMRRGHMAKDSVEWQCMVPIKTAVLPGYRTMNPCPVYDRDNQMVFLFFNCVRLHCTESYQILSGKNAAKLCFVTSKDSGATWSQLTDLTTNVIGPDIVDWATFAVGPGHGIQLQCGRLIIPAYAYFKHRKCFCIPLPFCTKPHSLIFYSDDSGRTWHKGGVIQKLSTGECEVAELACTDGACMLYCSARTTQRCRAEAISLDSGRDFGTVCLAKALCEPPHGCQGSIVSFLPPEEYLEMENIIKGSVASCTQKPLIQKNTLSWLIYSHPTNKKRRIDLGIYLNKSPLTQGGWNHPLIINKGPSAYSDLVAFDGSRSFGCLFECGGYDAYEEIAFQMFSIENLIHSMPQC</sequence>
<keyword evidence="8" id="KW-0119">Carbohydrate metabolism</keyword>
<dbReference type="PANTHER" id="PTHR10628:SF23">
    <property type="entry name" value="SIALIDASE-3"/>
    <property type="match status" value="1"/>
</dbReference>
<evidence type="ECO:0000256" key="3">
    <source>
        <dbReference type="ARBA" id="ARBA00012733"/>
    </source>
</evidence>
<comment type="catalytic activity">
    <reaction evidence="1">
        <text>Hydrolysis of alpha-(2-&gt;3)-, alpha-(2-&gt;6)-, alpha-(2-&gt;8)- glycosidic linkages of terminal sialic acid residues in oligosaccharides, glycoproteins, glycolipids, colominic acid and synthetic substrates.</text>
        <dbReference type="EC" id="3.2.1.18"/>
    </reaction>
</comment>
<evidence type="ECO:0000256" key="2">
    <source>
        <dbReference type="ARBA" id="ARBA00009348"/>
    </source>
</evidence>
<dbReference type="GO" id="GO:0004308">
    <property type="term" value="F:exo-alpha-sialidase activity"/>
    <property type="evidence" value="ECO:0007669"/>
    <property type="project" value="UniProtKB-EC"/>
</dbReference>
<dbReference type="GO" id="GO:0005737">
    <property type="term" value="C:cytoplasm"/>
    <property type="evidence" value="ECO:0007669"/>
    <property type="project" value="TreeGrafter"/>
</dbReference>
<evidence type="ECO:0000256" key="7">
    <source>
        <dbReference type="ARBA" id="ARBA00023098"/>
    </source>
</evidence>
<evidence type="ECO:0000313" key="12">
    <source>
        <dbReference type="Proteomes" id="UP001066276"/>
    </source>
</evidence>
<feature type="domain" description="Sialidase" evidence="10">
    <location>
        <begin position="85"/>
        <end position="411"/>
    </location>
</feature>
<evidence type="ECO:0000256" key="4">
    <source>
        <dbReference type="ARBA" id="ARBA00022737"/>
    </source>
</evidence>
<dbReference type="FunFam" id="2.120.10.10:FF:000002">
    <property type="entry name" value="Neuraminidase 3"/>
    <property type="match status" value="1"/>
</dbReference>
<proteinExistence type="inferred from homology"/>
<dbReference type="Gene3D" id="2.120.10.10">
    <property type="match status" value="1"/>
</dbReference>
<protein>
    <recommendedName>
        <fullName evidence="3">exo-alpha-sialidase</fullName>
        <ecNumber evidence="3">3.2.1.18</ecNumber>
    </recommendedName>
</protein>
<organism evidence="11 12">
    <name type="scientific">Pleurodeles waltl</name>
    <name type="common">Iberian ribbed newt</name>
    <dbReference type="NCBI Taxonomy" id="8319"/>
    <lineage>
        <taxon>Eukaryota</taxon>
        <taxon>Metazoa</taxon>
        <taxon>Chordata</taxon>
        <taxon>Craniata</taxon>
        <taxon>Vertebrata</taxon>
        <taxon>Euteleostomi</taxon>
        <taxon>Amphibia</taxon>
        <taxon>Batrachia</taxon>
        <taxon>Caudata</taxon>
        <taxon>Salamandroidea</taxon>
        <taxon>Salamandridae</taxon>
        <taxon>Pleurodelinae</taxon>
        <taxon>Pleurodeles</taxon>
    </lineage>
</organism>
<accession>A0AAV7NWE6</accession>
<comment type="caution">
    <text evidence="11">The sequence shown here is derived from an EMBL/GenBank/DDBJ whole genome shotgun (WGS) entry which is preliminary data.</text>
</comment>
<keyword evidence="4" id="KW-0677">Repeat</keyword>
<dbReference type="Proteomes" id="UP001066276">
    <property type="component" value="Chromosome 8"/>
</dbReference>
<evidence type="ECO:0000256" key="1">
    <source>
        <dbReference type="ARBA" id="ARBA00000427"/>
    </source>
</evidence>
<evidence type="ECO:0000313" key="11">
    <source>
        <dbReference type="EMBL" id="KAJ1120398.1"/>
    </source>
</evidence>
<dbReference type="Pfam" id="PF13088">
    <property type="entry name" value="BNR_2"/>
    <property type="match status" value="1"/>
</dbReference>
<reference evidence="11" key="1">
    <citation type="journal article" date="2022" name="bioRxiv">
        <title>Sequencing and chromosome-scale assembly of the giantPleurodeles waltlgenome.</title>
        <authorList>
            <person name="Brown T."/>
            <person name="Elewa A."/>
            <person name="Iarovenko S."/>
            <person name="Subramanian E."/>
            <person name="Araus A.J."/>
            <person name="Petzold A."/>
            <person name="Susuki M."/>
            <person name="Suzuki K.-i.T."/>
            <person name="Hayashi T."/>
            <person name="Toyoda A."/>
            <person name="Oliveira C."/>
            <person name="Osipova E."/>
            <person name="Leigh N.D."/>
            <person name="Simon A."/>
            <person name="Yun M.H."/>
        </authorList>
    </citation>
    <scope>NUCLEOTIDE SEQUENCE</scope>
    <source>
        <strain evidence="11">20211129_DDA</strain>
        <tissue evidence="11">Liver</tissue>
    </source>
</reference>
<dbReference type="GO" id="GO:0006689">
    <property type="term" value="P:ganglioside catabolic process"/>
    <property type="evidence" value="ECO:0007669"/>
    <property type="project" value="TreeGrafter"/>
</dbReference>
<keyword evidence="9" id="KW-0326">Glycosidase</keyword>
<gene>
    <name evidence="11" type="ORF">NDU88_008568</name>
</gene>
<dbReference type="CDD" id="cd15482">
    <property type="entry name" value="Sialidase_non-viral"/>
    <property type="match status" value="1"/>
</dbReference>
<name>A0AAV7NWE6_PLEWA</name>
<evidence type="ECO:0000256" key="6">
    <source>
        <dbReference type="ARBA" id="ARBA00022963"/>
    </source>
</evidence>